<dbReference type="EC" id="3.1.3.5" evidence="3 9"/>
<evidence type="ECO:0000256" key="4">
    <source>
        <dbReference type="ARBA" id="ARBA00022723"/>
    </source>
</evidence>
<protein>
    <recommendedName>
        <fullName evidence="3 9">5'-nucleotidase</fullName>
        <ecNumber evidence="3 9">3.1.3.5</ecNumber>
    </recommendedName>
</protein>
<evidence type="ECO:0000313" key="11">
    <source>
        <dbReference type="Proteomes" id="UP001152320"/>
    </source>
</evidence>
<dbReference type="InterPro" id="IPR036412">
    <property type="entry name" value="HAD-like_sf"/>
</dbReference>
<keyword evidence="7" id="KW-0460">Magnesium</keyword>
<evidence type="ECO:0000256" key="7">
    <source>
        <dbReference type="ARBA" id="ARBA00022842"/>
    </source>
</evidence>
<keyword evidence="4" id="KW-0479">Metal-binding</keyword>
<dbReference type="AlphaFoldDB" id="A0A9Q1BAY2"/>
<dbReference type="NCBIfam" id="TIGR01544">
    <property type="entry name" value="HAD-SF-IE"/>
    <property type="match status" value="1"/>
</dbReference>
<dbReference type="EMBL" id="JAIZAY010000023">
    <property type="protein sequence ID" value="KAJ8019985.1"/>
    <property type="molecule type" value="Genomic_DNA"/>
</dbReference>
<evidence type="ECO:0000256" key="8">
    <source>
        <dbReference type="ARBA" id="ARBA00023080"/>
    </source>
</evidence>
<evidence type="ECO:0000256" key="3">
    <source>
        <dbReference type="ARBA" id="ARBA00012643"/>
    </source>
</evidence>
<keyword evidence="8 9" id="KW-0546">Nucleotide metabolism</keyword>
<organism evidence="10 11">
    <name type="scientific">Holothuria leucospilota</name>
    <name type="common">Black long sea cucumber</name>
    <name type="synonym">Mertensiothuria leucospilota</name>
    <dbReference type="NCBI Taxonomy" id="206669"/>
    <lineage>
        <taxon>Eukaryota</taxon>
        <taxon>Metazoa</taxon>
        <taxon>Echinodermata</taxon>
        <taxon>Eleutherozoa</taxon>
        <taxon>Echinozoa</taxon>
        <taxon>Holothuroidea</taxon>
        <taxon>Aspidochirotacea</taxon>
        <taxon>Aspidochirotida</taxon>
        <taxon>Holothuriidae</taxon>
        <taxon>Holothuria</taxon>
    </lineage>
</organism>
<sequence length="325" mass="37323">MWRSSSSVKVLLGASLVAVSAVAIYHISSRKKKRTRIIEMMEEFQKSNVHIRDSDRVEELVTQLIKGGKDMLQVVSDFDKTMSRHSYNGKRVPSCHGVLDNSEFLPESYRTEAWKLRNKYYPIEMSATVKLEEKYQAMVEWWSTAHGLLVNCDLTQSKVAQIVAKSEIRLRDGVNQTLELLHQNNVPLLIFSAGVGDILKEAIRQKAFLYENIFVISNFMDFNTEGKLVGFKGELIHTFNKHEVAVHHPEVFEKNKSRKNIILLGDTLGDLTMVDGMPYKENVLTIGFLNDHISENLEEYKRRYDIVLVDEGSFDLVKTILHKIF</sequence>
<dbReference type="Gene3D" id="1.10.150.340">
    <property type="entry name" value="Pyrimidine 5'-nucleotidase (UMPH-1), N-terminal domain"/>
    <property type="match status" value="1"/>
</dbReference>
<comment type="catalytic activity">
    <reaction evidence="1 9">
        <text>a ribonucleoside 5'-phosphate + H2O = a ribonucleoside + phosphate</text>
        <dbReference type="Rhea" id="RHEA:12484"/>
        <dbReference type="ChEBI" id="CHEBI:15377"/>
        <dbReference type="ChEBI" id="CHEBI:18254"/>
        <dbReference type="ChEBI" id="CHEBI:43474"/>
        <dbReference type="ChEBI" id="CHEBI:58043"/>
        <dbReference type="EC" id="3.1.3.5"/>
    </reaction>
</comment>
<comment type="caution">
    <text evidence="10">The sequence shown here is derived from an EMBL/GenBank/DDBJ whole genome shotgun (WGS) entry which is preliminary data.</text>
</comment>
<dbReference type="PANTHER" id="PTHR13045">
    <property type="entry name" value="5'-NUCLEOTIDASE"/>
    <property type="match status" value="1"/>
</dbReference>
<dbReference type="Proteomes" id="UP001152320">
    <property type="component" value="Chromosome 23"/>
</dbReference>
<evidence type="ECO:0000256" key="9">
    <source>
        <dbReference type="RuleBase" id="RU361276"/>
    </source>
</evidence>
<keyword evidence="6 9" id="KW-0378">Hydrolase</keyword>
<keyword evidence="11" id="KW-1185">Reference proteome</keyword>
<evidence type="ECO:0000256" key="6">
    <source>
        <dbReference type="ARBA" id="ARBA00022801"/>
    </source>
</evidence>
<dbReference type="Pfam" id="PF05822">
    <property type="entry name" value="UMPH-1"/>
    <property type="match status" value="1"/>
</dbReference>
<dbReference type="Gene3D" id="3.40.50.1000">
    <property type="entry name" value="HAD superfamily/HAD-like"/>
    <property type="match status" value="1"/>
</dbReference>
<name>A0A9Q1BAY2_HOLLE</name>
<evidence type="ECO:0000256" key="1">
    <source>
        <dbReference type="ARBA" id="ARBA00000815"/>
    </source>
</evidence>
<comment type="similarity">
    <text evidence="2 9">Belongs to the pyrimidine 5'-nucleotidase family.</text>
</comment>
<dbReference type="SFLD" id="SFLDS00003">
    <property type="entry name" value="Haloacid_Dehalogenase"/>
    <property type="match status" value="1"/>
</dbReference>
<accession>A0A9Q1BAY2</accession>
<dbReference type="GO" id="GO:0009117">
    <property type="term" value="P:nucleotide metabolic process"/>
    <property type="evidence" value="ECO:0007669"/>
    <property type="project" value="UniProtKB-KW"/>
</dbReference>
<comment type="subcellular location">
    <subcellularLocation>
        <location evidence="9">Cytoplasm</location>
    </subcellularLocation>
</comment>
<keyword evidence="9" id="KW-0963">Cytoplasm</keyword>
<dbReference type="PANTHER" id="PTHR13045:SF0">
    <property type="entry name" value="7-METHYLGUANOSINE PHOSPHATE-SPECIFIC 5'-NUCLEOTIDASE"/>
    <property type="match status" value="1"/>
</dbReference>
<dbReference type="FunFam" id="3.40.50.1000:FF:000032">
    <property type="entry name" value="Cytosolic 5-nucleotidase 3-like"/>
    <property type="match status" value="1"/>
</dbReference>
<gene>
    <name evidence="10" type="ORF">HOLleu_41796</name>
</gene>
<dbReference type="SFLD" id="SFLDG01128">
    <property type="entry name" value="C1.4:_5'-Nucleotidase_Like"/>
    <property type="match status" value="1"/>
</dbReference>
<reference evidence="10" key="1">
    <citation type="submission" date="2021-10" db="EMBL/GenBank/DDBJ databases">
        <title>Tropical sea cucumber genome reveals ecological adaptation and Cuvierian tubules defense mechanism.</title>
        <authorList>
            <person name="Chen T."/>
        </authorList>
    </citation>
    <scope>NUCLEOTIDE SEQUENCE</scope>
    <source>
        <strain evidence="10">Nanhai2018</strain>
        <tissue evidence="10">Muscle</tissue>
    </source>
</reference>
<keyword evidence="5 9" id="KW-0547">Nucleotide-binding</keyword>
<evidence type="ECO:0000256" key="5">
    <source>
        <dbReference type="ARBA" id="ARBA00022741"/>
    </source>
</evidence>
<dbReference type="GO" id="GO:0000166">
    <property type="term" value="F:nucleotide binding"/>
    <property type="evidence" value="ECO:0007669"/>
    <property type="project" value="UniProtKB-KW"/>
</dbReference>
<dbReference type="InterPro" id="IPR006434">
    <property type="entry name" value="Pyrimidine_nucleotidase_eu"/>
</dbReference>
<dbReference type="OrthoDB" id="10014216at2759"/>
<evidence type="ECO:0000313" key="10">
    <source>
        <dbReference type="EMBL" id="KAJ8019985.1"/>
    </source>
</evidence>
<dbReference type="GO" id="GO:0000287">
    <property type="term" value="F:magnesium ion binding"/>
    <property type="evidence" value="ECO:0007669"/>
    <property type="project" value="InterPro"/>
</dbReference>
<proteinExistence type="inferred from homology"/>
<dbReference type="GO" id="GO:0008253">
    <property type="term" value="F:5'-nucleotidase activity"/>
    <property type="evidence" value="ECO:0007669"/>
    <property type="project" value="UniProtKB-EC"/>
</dbReference>
<dbReference type="GO" id="GO:0005737">
    <property type="term" value="C:cytoplasm"/>
    <property type="evidence" value="ECO:0007669"/>
    <property type="project" value="UniProtKB-SubCell"/>
</dbReference>
<evidence type="ECO:0000256" key="2">
    <source>
        <dbReference type="ARBA" id="ARBA00008389"/>
    </source>
</evidence>
<dbReference type="SUPFAM" id="SSF56784">
    <property type="entry name" value="HAD-like"/>
    <property type="match status" value="1"/>
</dbReference>
<dbReference type="FunFam" id="1.10.150.340:FF:000001">
    <property type="entry name" value="Cytosolic 5-nucleotidase 3-like"/>
    <property type="match status" value="1"/>
</dbReference>
<dbReference type="InterPro" id="IPR023214">
    <property type="entry name" value="HAD_sf"/>
</dbReference>